<evidence type="ECO:0000313" key="1">
    <source>
        <dbReference type="EMBL" id="PON69836.1"/>
    </source>
</evidence>
<dbReference type="AlphaFoldDB" id="A0A2P5D9A4"/>
<organism evidence="1 2">
    <name type="scientific">Parasponia andersonii</name>
    <name type="common">Sponia andersonii</name>
    <dbReference type="NCBI Taxonomy" id="3476"/>
    <lineage>
        <taxon>Eukaryota</taxon>
        <taxon>Viridiplantae</taxon>
        <taxon>Streptophyta</taxon>
        <taxon>Embryophyta</taxon>
        <taxon>Tracheophyta</taxon>
        <taxon>Spermatophyta</taxon>
        <taxon>Magnoliopsida</taxon>
        <taxon>eudicotyledons</taxon>
        <taxon>Gunneridae</taxon>
        <taxon>Pentapetalae</taxon>
        <taxon>rosids</taxon>
        <taxon>fabids</taxon>
        <taxon>Rosales</taxon>
        <taxon>Cannabaceae</taxon>
        <taxon>Parasponia</taxon>
    </lineage>
</organism>
<dbReference type="Proteomes" id="UP000237105">
    <property type="component" value="Unassembled WGS sequence"/>
</dbReference>
<evidence type="ECO:0000313" key="2">
    <source>
        <dbReference type="Proteomes" id="UP000237105"/>
    </source>
</evidence>
<proteinExistence type="predicted"/>
<accession>A0A2P5D9A4</accession>
<gene>
    <name evidence="1" type="ORF">PanWU01x14_086200</name>
</gene>
<dbReference type="SUPFAM" id="SSF110004">
    <property type="entry name" value="Glycolipid transfer protein, GLTP"/>
    <property type="match status" value="1"/>
</dbReference>
<comment type="caution">
    <text evidence="1">The sequence shown here is derived from an EMBL/GenBank/DDBJ whole genome shotgun (WGS) entry which is preliminary data.</text>
</comment>
<dbReference type="OrthoDB" id="1579307at2759"/>
<sequence>MLRVYRGSDSIADPVIIAYNQVFAAYRGPTVREAVANAKDFLPTKSTLWNILDEDDDSVIEPLEKYIAASRVVTQYIESIFLSNESTAELLRLI</sequence>
<keyword evidence="2" id="KW-1185">Reference proteome</keyword>
<dbReference type="InterPro" id="IPR036497">
    <property type="entry name" value="GLTP_sf"/>
</dbReference>
<name>A0A2P5D9A4_PARAD</name>
<dbReference type="STRING" id="3476.A0A2P5D9A4"/>
<dbReference type="Gene3D" id="1.10.3520.10">
    <property type="entry name" value="Glycolipid transfer protein"/>
    <property type="match status" value="1"/>
</dbReference>
<reference evidence="2" key="1">
    <citation type="submission" date="2016-06" db="EMBL/GenBank/DDBJ databases">
        <title>Parallel loss of symbiosis genes in relatives of nitrogen-fixing non-legume Parasponia.</title>
        <authorList>
            <person name="Van Velzen R."/>
            <person name="Holmer R."/>
            <person name="Bu F."/>
            <person name="Rutten L."/>
            <person name="Van Zeijl A."/>
            <person name="Liu W."/>
            <person name="Santuari L."/>
            <person name="Cao Q."/>
            <person name="Sharma T."/>
            <person name="Shen D."/>
            <person name="Roswanjaya Y."/>
            <person name="Wardhani T."/>
            <person name="Kalhor M.S."/>
            <person name="Jansen J."/>
            <person name="Van den Hoogen J."/>
            <person name="Gungor B."/>
            <person name="Hartog M."/>
            <person name="Hontelez J."/>
            <person name="Verver J."/>
            <person name="Yang W.-C."/>
            <person name="Schijlen E."/>
            <person name="Repin R."/>
            <person name="Schilthuizen M."/>
            <person name="Schranz E."/>
            <person name="Heidstra R."/>
            <person name="Miyata K."/>
            <person name="Fedorova E."/>
            <person name="Kohlen W."/>
            <person name="Bisseling T."/>
            <person name="Smit S."/>
            <person name="Geurts R."/>
        </authorList>
    </citation>
    <scope>NUCLEOTIDE SEQUENCE [LARGE SCALE GENOMIC DNA]</scope>
    <source>
        <strain evidence="2">cv. WU1-14</strain>
    </source>
</reference>
<dbReference type="EMBL" id="JXTB01000054">
    <property type="protein sequence ID" value="PON69836.1"/>
    <property type="molecule type" value="Genomic_DNA"/>
</dbReference>
<protein>
    <submittedName>
        <fullName evidence="1">Glycolipid transfer protein domain containing protein</fullName>
    </submittedName>
</protein>